<comment type="similarity">
    <text evidence="1">Belongs to the GAMAD family.</text>
</comment>
<dbReference type="OrthoDB" id="9985637at2759"/>
<evidence type="ECO:0000313" key="3">
    <source>
        <dbReference type="EMBL" id="CAG8490804.1"/>
    </source>
</evidence>
<feature type="non-terminal residue" evidence="3">
    <location>
        <position position="151"/>
    </location>
</feature>
<dbReference type="InterPro" id="IPR004942">
    <property type="entry name" value="Roadblock/LAMTOR2_dom"/>
</dbReference>
<evidence type="ECO:0000259" key="2">
    <source>
        <dbReference type="Pfam" id="PF03259"/>
    </source>
</evidence>
<dbReference type="Gene3D" id="3.30.450.30">
    <property type="entry name" value="Dynein light chain 2a, cytoplasmic"/>
    <property type="match status" value="1"/>
</dbReference>
<accession>A0A9N8WIK2</accession>
<dbReference type="EMBL" id="CAJVPS010000499">
    <property type="protein sequence ID" value="CAG8490804.1"/>
    <property type="molecule type" value="Genomic_DNA"/>
</dbReference>
<reference evidence="3" key="1">
    <citation type="submission" date="2021-06" db="EMBL/GenBank/DDBJ databases">
        <authorList>
            <person name="Kallberg Y."/>
            <person name="Tangrot J."/>
            <person name="Rosling A."/>
        </authorList>
    </citation>
    <scope>NUCLEOTIDE SEQUENCE</scope>
    <source>
        <strain evidence="3">FL130A</strain>
    </source>
</reference>
<evidence type="ECO:0000313" key="4">
    <source>
        <dbReference type="Proteomes" id="UP000789508"/>
    </source>
</evidence>
<dbReference type="AlphaFoldDB" id="A0A9N8WIK2"/>
<comment type="caution">
    <text evidence="3">The sequence shown here is derived from an EMBL/GenBank/DDBJ whole genome shotgun (WGS) entry which is preliminary data.</text>
</comment>
<dbReference type="SUPFAM" id="SSF103196">
    <property type="entry name" value="Roadblock/LC7 domain"/>
    <property type="match status" value="1"/>
</dbReference>
<proteinExistence type="inferred from homology"/>
<organism evidence="3 4">
    <name type="scientific">Ambispora leptoticha</name>
    <dbReference type="NCBI Taxonomy" id="144679"/>
    <lineage>
        <taxon>Eukaryota</taxon>
        <taxon>Fungi</taxon>
        <taxon>Fungi incertae sedis</taxon>
        <taxon>Mucoromycota</taxon>
        <taxon>Glomeromycotina</taxon>
        <taxon>Glomeromycetes</taxon>
        <taxon>Archaeosporales</taxon>
        <taxon>Ambisporaceae</taxon>
        <taxon>Ambispora</taxon>
    </lineage>
</organism>
<feature type="domain" description="Roadblock/LAMTOR2" evidence="2">
    <location>
        <begin position="5"/>
        <end position="87"/>
    </location>
</feature>
<protein>
    <submittedName>
        <fullName evidence="3">1246_t:CDS:1</fullName>
    </submittedName>
</protein>
<sequence>ASELDEMLKPLIANPHVLGVLVVNKEGSVIKTTFDAVITKQYAEKLSKYLEMSQNMIQEIDEPDAIQKNELTLLRIRSKKYEIILTPGIKMRVEKCITAQKLRLSKHWHSSFNVQGPGIPSTDVVYEHKRCFCLAQTMQCSFSIRYETLPN</sequence>
<name>A0A9N8WIK2_9GLOM</name>
<dbReference type="Pfam" id="PF03259">
    <property type="entry name" value="Robl_LC7"/>
    <property type="match status" value="1"/>
</dbReference>
<keyword evidence="4" id="KW-1185">Reference proteome</keyword>
<dbReference type="Proteomes" id="UP000789508">
    <property type="component" value="Unassembled WGS sequence"/>
</dbReference>
<dbReference type="PANTHER" id="PTHR10779">
    <property type="entry name" value="DYNEIN LIGHT CHAIN ROADBLOCK"/>
    <property type="match status" value="1"/>
</dbReference>
<gene>
    <name evidence="3" type="ORF">ALEPTO_LOCUS2973</name>
</gene>
<evidence type="ECO:0000256" key="1">
    <source>
        <dbReference type="ARBA" id="ARBA00007191"/>
    </source>
</evidence>